<dbReference type="GO" id="GO:1902600">
    <property type="term" value="P:proton transmembrane transport"/>
    <property type="evidence" value="ECO:0007669"/>
    <property type="project" value="InterPro"/>
</dbReference>
<feature type="transmembrane region" description="Helical" evidence="10">
    <location>
        <begin position="148"/>
        <end position="170"/>
    </location>
</feature>
<keyword evidence="3" id="KW-0633">Potassium transport</keyword>
<keyword evidence="4 10" id="KW-0812">Transmembrane</keyword>
<dbReference type="Pfam" id="PF23259">
    <property type="entry name" value="CHX17_C"/>
    <property type="match status" value="1"/>
</dbReference>
<keyword evidence="6 10" id="KW-1133">Transmembrane helix</keyword>
<accession>A0A2K1YWH9</accession>
<dbReference type="AlphaFoldDB" id="A0A2K1YWH9"/>
<dbReference type="EMBL" id="CM009299">
    <property type="protein sequence ID" value="PNT17385.2"/>
    <property type="molecule type" value="Genomic_DNA"/>
</dbReference>
<feature type="transmembrane region" description="Helical" evidence="10">
    <location>
        <begin position="214"/>
        <end position="236"/>
    </location>
</feature>
<keyword evidence="2" id="KW-0813">Transport</keyword>
<evidence type="ECO:0000256" key="4">
    <source>
        <dbReference type="ARBA" id="ARBA00022692"/>
    </source>
</evidence>
<keyword evidence="8 10" id="KW-0472">Membrane</keyword>
<dbReference type="InterPro" id="IPR038770">
    <property type="entry name" value="Na+/solute_symporter_sf"/>
</dbReference>
<dbReference type="Pfam" id="PF23256">
    <property type="entry name" value="CHX17_2nd"/>
    <property type="match status" value="1"/>
</dbReference>
<dbReference type="OMA" id="MGKTASC"/>
<feature type="transmembrane region" description="Helical" evidence="10">
    <location>
        <begin position="242"/>
        <end position="259"/>
    </location>
</feature>
<dbReference type="PANTHER" id="PTHR32468:SF74">
    <property type="entry name" value="CATION_H(+) ANTIPORTER 21-RELATED"/>
    <property type="match status" value="1"/>
</dbReference>
<feature type="transmembrane region" description="Helical" evidence="10">
    <location>
        <begin position="361"/>
        <end position="385"/>
    </location>
</feature>
<dbReference type="Gene3D" id="1.20.1530.20">
    <property type="match status" value="1"/>
</dbReference>
<dbReference type="GO" id="GO:0016020">
    <property type="term" value="C:membrane"/>
    <property type="evidence" value="ECO:0007669"/>
    <property type="project" value="UniProtKB-SubCell"/>
</dbReference>
<feature type="domain" description="Cation/H+ exchanger transmembrane" evidence="11">
    <location>
        <begin position="68"/>
        <end position="437"/>
    </location>
</feature>
<evidence type="ECO:0000256" key="10">
    <source>
        <dbReference type="SAM" id="Phobius"/>
    </source>
</evidence>
<evidence type="ECO:0000256" key="9">
    <source>
        <dbReference type="ARBA" id="ARBA00038341"/>
    </source>
</evidence>
<name>A0A2K1YWH9_POPTR</name>
<evidence type="ECO:0000256" key="8">
    <source>
        <dbReference type="ARBA" id="ARBA00023136"/>
    </source>
</evidence>
<dbReference type="Proteomes" id="UP000006729">
    <property type="component" value="Chromosome 10"/>
</dbReference>
<evidence type="ECO:0000256" key="7">
    <source>
        <dbReference type="ARBA" id="ARBA00023065"/>
    </source>
</evidence>
<reference evidence="14 15" key="1">
    <citation type="journal article" date="2006" name="Science">
        <title>The genome of black cottonwood, Populus trichocarpa (Torr. &amp; Gray).</title>
        <authorList>
            <person name="Tuskan G.A."/>
            <person name="Difazio S."/>
            <person name="Jansson S."/>
            <person name="Bohlmann J."/>
            <person name="Grigoriev I."/>
            <person name="Hellsten U."/>
            <person name="Putnam N."/>
            <person name="Ralph S."/>
            <person name="Rombauts S."/>
            <person name="Salamov A."/>
            <person name="Schein J."/>
            <person name="Sterck L."/>
            <person name="Aerts A."/>
            <person name="Bhalerao R.R."/>
            <person name="Bhalerao R.P."/>
            <person name="Blaudez D."/>
            <person name="Boerjan W."/>
            <person name="Brun A."/>
            <person name="Brunner A."/>
            <person name="Busov V."/>
            <person name="Campbell M."/>
            <person name="Carlson J."/>
            <person name="Chalot M."/>
            <person name="Chapman J."/>
            <person name="Chen G.L."/>
            <person name="Cooper D."/>
            <person name="Coutinho P.M."/>
            <person name="Couturier J."/>
            <person name="Covert S."/>
            <person name="Cronk Q."/>
            <person name="Cunningham R."/>
            <person name="Davis J."/>
            <person name="Degroeve S."/>
            <person name="Dejardin A."/>
            <person name="Depamphilis C."/>
            <person name="Detter J."/>
            <person name="Dirks B."/>
            <person name="Dubchak I."/>
            <person name="Duplessis S."/>
            <person name="Ehlting J."/>
            <person name="Ellis B."/>
            <person name="Gendler K."/>
            <person name="Goodstein D."/>
            <person name="Gribskov M."/>
            <person name="Grimwood J."/>
            <person name="Groover A."/>
            <person name="Gunter L."/>
            <person name="Hamberger B."/>
            <person name="Heinze B."/>
            <person name="Helariutta Y."/>
            <person name="Henrissat B."/>
            <person name="Holligan D."/>
            <person name="Holt R."/>
            <person name="Huang W."/>
            <person name="Islam-Faridi N."/>
            <person name="Jones S."/>
            <person name="Jones-Rhoades M."/>
            <person name="Jorgensen R."/>
            <person name="Joshi C."/>
            <person name="Kangasjarvi J."/>
            <person name="Karlsson J."/>
            <person name="Kelleher C."/>
            <person name="Kirkpatrick R."/>
            <person name="Kirst M."/>
            <person name="Kohler A."/>
            <person name="Kalluri U."/>
            <person name="Larimer F."/>
            <person name="Leebens-Mack J."/>
            <person name="Leple J.C."/>
            <person name="Locascio P."/>
            <person name="Lou Y."/>
            <person name="Lucas S."/>
            <person name="Martin F."/>
            <person name="Montanini B."/>
            <person name="Napoli C."/>
            <person name="Nelson D.R."/>
            <person name="Nelson C."/>
            <person name="Nieminen K."/>
            <person name="Nilsson O."/>
            <person name="Pereda V."/>
            <person name="Peter G."/>
            <person name="Philippe R."/>
            <person name="Pilate G."/>
            <person name="Poliakov A."/>
            <person name="Razumovskaya J."/>
            <person name="Richardson P."/>
            <person name="Rinaldi C."/>
            <person name="Ritland K."/>
            <person name="Rouze P."/>
            <person name="Ryaboy D."/>
            <person name="Schmutz J."/>
            <person name="Schrader J."/>
            <person name="Segerman B."/>
            <person name="Shin H."/>
            <person name="Siddiqui A."/>
            <person name="Sterky F."/>
            <person name="Terry A."/>
            <person name="Tsai C.J."/>
            <person name="Uberbacher E."/>
            <person name="Unneberg P."/>
            <person name="Vahala J."/>
            <person name="Wall K."/>
            <person name="Wessler S."/>
            <person name="Yang G."/>
            <person name="Yin T."/>
            <person name="Douglas C."/>
            <person name="Marra M."/>
            <person name="Sandberg G."/>
            <person name="Van de Peer Y."/>
            <person name="Rokhsar D."/>
        </authorList>
    </citation>
    <scope>NUCLEOTIDE SEQUENCE [LARGE SCALE GENOMIC DNA]</scope>
    <source>
        <strain evidence="15">cv. Nisqually</strain>
    </source>
</reference>
<evidence type="ECO:0000259" key="12">
    <source>
        <dbReference type="Pfam" id="PF23256"/>
    </source>
</evidence>
<dbReference type="OrthoDB" id="818739at2759"/>
<dbReference type="GO" id="GO:0006813">
    <property type="term" value="P:potassium ion transport"/>
    <property type="evidence" value="ECO:0007669"/>
    <property type="project" value="UniProtKB-KW"/>
</dbReference>
<sequence length="842" mass="93227">MQGSDKAELKYTATEIYFNGYTITANLSSGALNVCSYEAVSNSTTLRKFSNPFLDATPFVTNLCSAILLIQLLFLLFHRLPRFFSELITGLLMGPMVLGANALFSEYTHPVRQTGATETLTNLGVIYYMFLVGLQMDLTTIRRISKGAWGNALFGILLPLGMGAGLFHLLPGKTHFENPLGAWFWSVALTVTSFPDLAQILSDLKLLRTEVGQMAISSAFVSDIASWSFLVVTITVSNGKTRAFILPTVAFILFCWFVLRPVLSQIIDKDSSKGGNYSDLCIYSILTGVVVCGFITDACGSHSMIGAFMFGLIIPDGELGMMIMEKLEDFVPGIMLPAFFVLTGTRCNILAMFYNINPFAVLGILVLACLAKIISGFLVAMYYGMPVREGVALGVLMNAKGVLALIILNVGRDIKAVDNQPFTIMVMTILLMTILVKPIPLWACKTTKHFRKYKLRTLQESKPNSELRILACIHTTRNLSGILNLLELSNSTEKSPICVFAACLVGLSGRTNAMLIVHDENRNSSGQNYPPARGRSDADQIISTLENYERRNQSMSFLPLTVVSPYTSMHEDIHNLAEDKRVTFILIPFHKQSGAEGMQQENSSIRLVTQNLLTKAPCSVGIFIDRGLSLKIYNEGSHRREKLNFAMFYTGGHDDREALTYACRMAGSLNVSLKVVRFLPGKEAIEMMDMEEEVEGENQRFVDDMYLNELRFMTMCNPSATWVDKSVNSGDEIIIAAKDLADEYDLYIVGRGQGMIKPFALGLSEWSNCEELGPLGDALSTSDFAQHASILVVQQHSVSTMKNKGMPQHQEKAGLETWKSPLSSRDLLNIVNHRKKTDEEDD</sequence>
<keyword evidence="5" id="KW-0630">Potassium</keyword>
<dbReference type="PANTHER" id="PTHR32468">
    <property type="entry name" value="CATION/H + ANTIPORTER"/>
    <property type="match status" value="1"/>
</dbReference>
<dbReference type="Gramene" id="Potri.010G189100.1.v4.1">
    <property type="protein sequence ID" value="Potri.010G189100.1.v4.1"/>
    <property type="gene ID" value="Potri.010G189100.v4.1"/>
</dbReference>
<protein>
    <submittedName>
        <fullName evidence="14">Uncharacterized protein</fullName>
    </submittedName>
</protein>
<proteinExistence type="inferred from homology"/>
<gene>
    <name evidence="14" type="ORF">POPTR_010G189100</name>
</gene>
<feature type="transmembrane region" description="Helical" evidence="10">
    <location>
        <begin position="333"/>
        <end position="354"/>
    </location>
</feature>
<dbReference type="Pfam" id="PF00999">
    <property type="entry name" value="Na_H_Exchanger"/>
    <property type="match status" value="1"/>
</dbReference>
<dbReference type="InterPro" id="IPR057290">
    <property type="entry name" value="CHX17_C"/>
</dbReference>
<keyword evidence="7" id="KW-0406">Ion transport</keyword>
<evidence type="ECO:0000259" key="11">
    <source>
        <dbReference type="Pfam" id="PF00999"/>
    </source>
</evidence>
<feature type="domain" description="Cation/H(+) antiporter C-terminal" evidence="13">
    <location>
        <begin position="645"/>
        <end position="796"/>
    </location>
</feature>
<feature type="transmembrane region" description="Helical" evidence="10">
    <location>
        <begin position="59"/>
        <end position="77"/>
    </location>
</feature>
<evidence type="ECO:0000256" key="5">
    <source>
        <dbReference type="ARBA" id="ARBA00022958"/>
    </source>
</evidence>
<comment type="subcellular location">
    <subcellularLocation>
        <location evidence="1">Membrane</location>
        <topology evidence="1">Multi-pass membrane protein</topology>
    </subcellularLocation>
</comment>
<organism evidence="14 15">
    <name type="scientific">Populus trichocarpa</name>
    <name type="common">Western balsam poplar</name>
    <name type="synonym">Populus balsamifera subsp. trichocarpa</name>
    <dbReference type="NCBI Taxonomy" id="3694"/>
    <lineage>
        <taxon>Eukaryota</taxon>
        <taxon>Viridiplantae</taxon>
        <taxon>Streptophyta</taxon>
        <taxon>Embryophyta</taxon>
        <taxon>Tracheophyta</taxon>
        <taxon>Spermatophyta</taxon>
        <taxon>Magnoliopsida</taxon>
        <taxon>eudicotyledons</taxon>
        <taxon>Gunneridae</taxon>
        <taxon>Pentapetalae</taxon>
        <taxon>rosids</taxon>
        <taxon>fabids</taxon>
        <taxon>Malpighiales</taxon>
        <taxon>Salicaceae</taxon>
        <taxon>Saliceae</taxon>
        <taxon>Populus</taxon>
    </lineage>
</organism>
<dbReference type="InterPro" id="IPR006153">
    <property type="entry name" value="Cation/H_exchanger_TM"/>
</dbReference>
<feature type="domain" description="Cation/H(+) antiporter central" evidence="12">
    <location>
        <begin position="498"/>
        <end position="629"/>
    </location>
</feature>
<dbReference type="InParanoid" id="A0A2K1YWH9"/>
<feature type="transmembrane region" description="Helical" evidence="10">
    <location>
        <begin position="422"/>
        <end position="443"/>
    </location>
</feature>
<evidence type="ECO:0000256" key="1">
    <source>
        <dbReference type="ARBA" id="ARBA00004141"/>
    </source>
</evidence>
<feature type="transmembrane region" description="Helical" evidence="10">
    <location>
        <begin position="280"/>
        <end position="313"/>
    </location>
</feature>
<dbReference type="GO" id="GO:0015297">
    <property type="term" value="F:antiporter activity"/>
    <property type="evidence" value="ECO:0007669"/>
    <property type="project" value="InterPro"/>
</dbReference>
<feature type="transmembrane region" description="Helical" evidence="10">
    <location>
        <begin position="84"/>
        <end position="104"/>
    </location>
</feature>
<evidence type="ECO:0000256" key="3">
    <source>
        <dbReference type="ARBA" id="ARBA00022538"/>
    </source>
</evidence>
<evidence type="ECO:0000259" key="13">
    <source>
        <dbReference type="Pfam" id="PF23259"/>
    </source>
</evidence>
<dbReference type="GO" id="GO:0098662">
    <property type="term" value="P:inorganic cation transmembrane transport"/>
    <property type="evidence" value="ECO:0000318"/>
    <property type="project" value="GO_Central"/>
</dbReference>
<evidence type="ECO:0000256" key="6">
    <source>
        <dbReference type="ARBA" id="ARBA00022989"/>
    </source>
</evidence>
<feature type="transmembrane region" description="Helical" evidence="10">
    <location>
        <begin position="182"/>
        <end position="202"/>
    </location>
</feature>
<dbReference type="GO" id="GO:0006885">
    <property type="term" value="P:regulation of pH"/>
    <property type="evidence" value="ECO:0000318"/>
    <property type="project" value="GO_Central"/>
</dbReference>
<dbReference type="GO" id="GO:0012505">
    <property type="term" value="C:endomembrane system"/>
    <property type="evidence" value="ECO:0000318"/>
    <property type="project" value="GO_Central"/>
</dbReference>
<dbReference type="SMR" id="A0A2K1YWH9"/>
<evidence type="ECO:0000256" key="2">
    <source>
        <dbReference type="ARBA" id="ARBA00022448"/>
    </source>
</evidence>
<comment type="similarity">
    <text evidence="9">Belongs to the monovalent cation:proton antiporter 2 (CPA2) transporter (TC 2.A.37) family. CHX (TC 2.A.37.4) subfamily.</text>
</comment>
<evidence type="ECO:0000313" key="14">
    <source>
        <dbReference type="EMBL" id="PNT17385.2"/>
    </source>
</evidence>
<evidence type="ECO:0000313" key="15">
    <source>
        <dbReference type="Proteomes" id="UP000006729"/>
    </source>
</evidence>
<feature type="transmembrane region" description="Helical" evidence="10">
    <location>
        <begin position="391"/>
        <end position="410"/>
    </location>
</feature>
<dbReference type="InterPro" id="IPR057291">
    <property type="entry name" value="CHX17_2nd"/>
</dbReference>
<keyword evidence="15" id="KW-1185">Reference proteome</keyword>
<dbReference type="InterPro" id="IPR050794">
    <property type="entry name" value="CPA2_transporter"/>
</dbReference>